<dbReference type="Proteomes" id="UP000036987">
    <property type="component" value="Unassembled WGS sequence"/>
</dbReference>
<evidence type="ECO:0000256" key="2">
    <source>
        <dbReference type="SAM" id="MobiDB-lite"/>
    </source>
</evidence>
<dbReference type="PANTHER" id="PTHR31065">
    <property type="entry name" value="PLATZ TRANSCRIPTION FACTOR FAMILY PROTEIN"/>
    <property type="match status" value="1"/>
</dbReference>
<sequence length="258" mass="28354">MVRDSYGAMRPPAWLGGLVAETFFAACGVHDNRKKNEKNIFCLECCRSICPHCSATSSHRHHPLLQVRRYVYNDVVRLDDLEKLIDCSCVQAYTINSAKVVFLKQRPQSRPFKGSGNICLTCDRILQDPFHFCSLFCKVDHVMMQGQDLAGILHRINDSDISFSGFFDGLEVEEEGGITPNSILQNPLRNDGGTGNGGSGSSVDVENNNSKKNKRSNKEKKCSGSNNTSTASAGFLPQIVLSLSNKRKGAAPQRAPLS</sequence>
<feature type="compositionally biased region" description="Polar residues" evidence="2">
    <location>
        <begin position="179"/>
        <end position="188"/>
    </location>
</feature>
<feature type="domain" description="B box-type" evidence="3">
    <location>
        <begin position="27"/>
        <end position="67"/>
    </location>
</feature>
<feature type="compositionally biased region" description="Polar residues" evidence="2">
    <location>
        <begin position="223"/>
        <end position="232"/>
    </location>
</feature>
<keyword evidence="1" id="KW-0863">Zinc-finger</keyword>
<protein>
    <submittedName>
        <fullName evidence="4">PLATZ transcription factor family protein</fullName>
    </submittedName>
</protein>
<evidence type="ECO:0000256" key="1">
    <source>
        <dbReference type="PROSITE-ProRule" id="PRU00024"/>
    </source>
</evidence>
<evidence type="ECO:0000259" key="3">
    <source>
        <dbReference type="PROSITE" id="PS50119"/>
    </source>
</evidence>
<dbReference type="EMBL" id="LFYR01000729">
    <property type="protein sequence ID" value="KMZ70216.1"/>
    <property type="molecule type" value="Genomic_DNA"/>
</dbReference>
<dbReference type="CDD" id="cd19756">
    <property type="entry name" value="Bbox2"/>
    <property type="match status" value="1"/>
</dbReference>
<reference evidence="5" key="1">
    <citation type="journal article" date="2016" name="Nature">
        <title>The genome of the seagrass Zostera marina reveals angiosperm adaptation to the sea.</title>
        <authorList>
            <person name="Olsen J.L."/>
            <person name="Rouze P."/>
            <person name="Verhelst B."/>
            <person name="Lin Y.-C."/>
            <person name="Bayer T."/>
            <person name="Collen J."/>
            <person name="Dattolo E."/>
            <person name="De Paoli E."/>
            <person name="Dittami S."/>
            <person name="Maumus F."/>
            <person name="Michel G."/>
            <person name="Kersting A."/>
            <person name="Lauritano C."/>
            <person name="Lohaus R."/>
            <person name="Toepel M."/>
            <person name="Tonon T."/>
            <person name="Vanneste K."/>
            <person name="Amirebrahimi M."/>
            <person name="Brakel J."/>
            <person name="Bostroem C."/>
            <person name="Chovatia M."/>
            <person name="Grimwood J."/>
            <person name="Jenkins J.W."/>
            <person name="Jueterbock A."/>
            <person name="Mraz A."/>
            <person name="Stam W.T."/>
            <person name="Tice H."/>
            <person name="Bornberg-Bauer E."/>
            <person name="Green P.J."/>
            <person name="Pearson G.A."/>
            <person name="Procaccini G."/>
            <person name="Duarte C.M."/>
            <person name="Schmutz J."/>
            <person name="Reusch T.B.H."/>
            <person name="Van de Peer Y."/>
        </authorList>
    </citation>
    <scope>NUCLEOTIDE SEQUENCE [LARGE SCALE GENOMIC DNA]</scope>
    <source>
        <strain evidence="5">cv. Finnish</strain>
    </source>
</reference>
<comment type="caution">
    <text evidence="4">The sequence shown here is derived from an EMBL/GenBank/DDBJ whole genome shotgun (WGS) entry which is preliminary data.</text>
</comment>
<dbReference type="InterPro" id="IPR000315">
    <property type="entry name" value="Znf_B-box"/>
</dbReference>
<evidence type="ECO:0000313" key="4">
    <source>
        <dbReference type="EMBL" id="KMZ70216.1"/>
    </source>
</evidence>
<dbReference type="OMA" id="QDPFNFC"/>
<keyword evidence="5" id="KW-1185">Reference proteome</keyword>
<feature type="compositionally biased region" description="Low complexity" evidence="2">
    <location>
        <begin position="201"/>
        <end position="210"/>
    </location>
</feature>
<dbReference type="SUPFAM" id="SSF57845">
    <property type="entry name" value="B-box zinc-binding domain"/>
    <property type="match status" value="1"/>
</dbReference>
<dbReference type="Pfam" id="PF04640">
    <property type="entry name" value="PLATZ"/>
    <property type="match status" value="1"/>
</dbReference>
<dbReference type="InterPro" id="IPR006734">
    <property type="entry name" value="PLATZ"/>
</dbReference>
<evidence type="ECO:0000313" key="5">
    <source>
        <dbReference type="Proteomes" id="UP000036987"/>
    </source>
</evidence>
<gene>
    <name evidence="4" type="ORF">ZOSMA_1G01890</name>
</gene>
<dbReference type="PROSITE" id="PS50119">
    <property type="entry name" value="ZF_BBOX"/>
    <property type="match status" value="1"/>
</dbReference>
<dbReference type="GO" id="GO:0008270">
    <property type="term" value="F:zinc ion binding"/>
    <property type="evidence" value="ECO:0007669"/>
    <property type="project" value="UniProtKB-KW"/>
</dbReference>
<dbReference type="OrthoDB" id="1908108at2759"/>
<keyword evidence="1" id="KW-0862">Zinc</keyword>
<proteinExistence type="predicted"/>
<dbReference type="AlphaFoldDB" id="A0A0K9PMM7"/>
<keyword evidence="1" id="KW-0479">Metal-binding</keyword>
<feature type="region of interest" description="Disordered" evidence="2">
    <location>
        <begin position="179"/>
        <end position="232"/>
    </location>
</feature>
<dbReference type="PANTHER" id="PTHR31065:SF46">
    <property type="entry name" value="PLATZ TRANSCRIPTION FACTOR FAMILY PROTEIN-RELATED"/>
    <property type="match status" value="1"/>
</dbReference>
<organism evidence="4 5">
    <name type="scientific">Zostera marina</name>
    <name type="common">Eelgrass</name>
    <dbReference type="NCBI Taxonomy" id="29655"/>
    <lineage>
        <taxon>Eukaryota</taxon>
        <taxon>Viridiplantae</taxon>
        <taxon>Streptophyta</taxon>
        <taxon>Embryophyta</taxon>
        <taxon>Tracheophyta</taxon>
        <taxon>Spermatophyta</taxon>
        <taxon>Magnoliopsida</taxon>
        <taxon>Liliopsida</taxon>
        <taxon>Zosteraceae</taxon>
        <taxon>Zostera</taxon>
    </lineage>
</organism>
<name>A0A0K9PMM7_ZOSMR</name>
<accession>A0A0K9PMM7</accession>